<keyword evidence="2" id="KW-1185">Reference proteome</keyword>
<protein>
    <submittedName>
        <fullName evidence="1">Uncharacterized protein</fullName>
    </submittedName>
</protein>
<dbReference type="PANTHER" id="PTHR12444">
    <property type="entry name" value="PROTEIN EFR3 HOMOLOG CMP44E"/>
    <property type="match status" value="1"/>
</dbReference>
<accession>A0A177BAF9</accession>
<dbReference type="GO" id="GO:0072659">
    <property type="term" value="P:protein localization to plasma membrane"/>
    <property type="evidence" value="ECO:0007669"/>
    <property type="project" value="TreeGrafter"/>
</dbReference>
<reference evidence="1 2" key="1">
    <citation type="submission" date="2016-04" db="EMBL/GenBank/DDBJ databases">
        <title>The genome of Intoshia linei affirms orthonectids as highly simplified spiralians.</title>
        <authorList>
            <person name="Mikhailov K.V."/>
            <person name="Slusarev G.S."/>
            <person name="Nikitin M.A."/>
            <person name="Logacheva M.D."/>
            <person name="Penin A."/>
            <person name="Aleoshin V."/>
            <person name="Panchin Y.V."/>
        </authorList>
    </citation>
    <scope>NUCLEOTIDE SEQUENCE [LARGE SCALE GENOMIC DNA]</scope>
    <source>
        <strain evidence="1">Intl2013</strain>
        <tissue evidence="1">Whole animal</tissue>
    </source>
</reference>
<dbReference type="EMBL" id="LWCA01000138">
    <property type="protein sequence ID" value="OAF70521.1"/>
    <property type="molecule type" value="Genomic_DNA"/>
</dbReference>
<comment type="caution">
    <text evidence="1">The sequence shown here is derived from an EMBL/GenBank/DDBJ whole genome shotgun (WGS) entry which is preliminary data.</text>
</comment>
<dbReference type="Pfam" id="PF21052">
    <property type="entry name" value="EFR3_ARM"/>
    <property type="match status" value="1"/>
</dbReference>
<dbReference type="OrthoDB" id="19232at2759"/>
<organism evidence="1 2">
    <name type="scientific">Intoshia linei</name>
    <dbReference type="NCBI Taxonomy" id="1819745"/>
    <lineage>
        <taxon>Eukaryota</taxon>
        <taxon>Metazoa</taxon>
        <taxon>Spiralia</taxon>
        <taxon>Lophotrochozoa</taxon>
        <taxon>Mesozoa</taxon>
        <taxon>Orthonectida</taxon>
        <taxon>Rhopaluridae</taxon>
        <taxon>Intoshia</taxon>
    </lineage>
</organism>
<dbReference type="Proteomes" id="UP000078046">
    <property type="component" value="Unassembled WGS sequence"/>
</dbReference>
<sequence length="1306" mass="152220">MLRGNKKIRPKSLSSDTRQRFKLFFTSCSPFRSKYVRLIDNIYPVNSENNPLNKQNLEKLTFYSMRQPQKLDRISRYLLYRLLLDTRVYRYKSALISIDITDHLLGACRSSSNLNVFVGNYLQMLKQLIESKSDDLLHKCVISLRAYSYIEAELKIEQSYNFFLSKFSDIAICQLPDNLETTKNKKLANRIFYSLIGIESLLRKMSIDSLINSGEILQKLVVVLLQNIQNYEHFLNKNTKYEKIYESPNFYKQKTESFDGLNETQEKISFQDINNGLNISFCLTKITEIFQTLVKKSTTVNIDQFLLCVETYFNSMQLWDNSFDFTKRCLEMIIFAIERRYAFFVLKYFSPKVHQNETNEIDFEYSFKRLLLYTHILKSSIHRLGVSLSNAILVLIKFVQNFLNITESNHNINKSNVTTIMNHLLEKIDEISRFLDVHQFYGFINTIVDHVNLEPSKNGSFNLFLLQVLLIAIDKQNLQYCSTLFSGKLMNLISFTCRFNNPEERLFGMKILWVILNRKKYKKNSNCSTISDSPTMEHVDSNYSLDALPLLLDNNLSEMSELKVVSNISRQDIGLWKRNRKKFIKILFHFAISPNNTLDHYFWWWRVLIGFCQNLGILDTAFQDVHKIALILQAYVLNENNYFNSHLENLLTIRIHALVAGIMRLLIRNGNATYSKETIMERNQSAKYLLPENIFHSSSAENYVSFDTETIKNFLFKHNNSFIICDFDSIKCDSDGENLFEFCDDKDKVKNNDDILDDTSQIFIPLNHKNTEDSILLDNVRLFSNFQISSSSNYEDKALLLYREYENECMLKNTKKISTNIQDFTIKQLMAMQTNSLNLNLSTINLDVTKNELFNDDLYETAFNLLDNLMAKLIRHIIETAKKNGYKSDNFAKNCRYQLVDKLIKYFAKFEITKYNIRAIEKCLFYICADEMHYTTLLSDILLSIETKNLKKLDTLLFTLQNNAFHCYNNQTGYIDNLTPNSIVIFENDKSTLMAECIKTNVTVTKIKKEEPEPKSKTPPKPVKSILRAVLSGSKSYSAAISTTHDTPTITEPQIKLPSLDLPFRIDKSFNVRCLIPSMNYTIACYSKLDLTDGDEFQEINKIYRRVINDELSMEESHSVLTNVKKFINTIVYESNNTCSAMYEYWNRGNLLPYKRNTRNVIRDAINKQTIFNSINDVIQAGEVSKLQTSESCLPLKLRNEIMNLEPRFAIIKCKYNQSSIFLNVKYKDSTPDCFGLHVYILPNYPFPGNIEYVIPGEEMEGTRQHNMKKMLTKYTSPNTFTGEIVSTFTEIIEIWKNCIITNYVM</sequence>
<dbReference type="PANTHER" id="PTHR12444:SF8">
    <property type="entry name" value="PROTEIN EFR3 HOMOLOG CMP44E"/>
    <property type="match status" value="1"/>
</dbReference>
<name>A0A177BAF9_9BILA</name>
<dbReference type="InterPro" id="IPR051851">
    <property type="entry name" value="EFR3_Homologs"/>
</dbReference>
<evidence type="ECO:0000313" key="1">
    <source>
        <dbReference type="EMBL" id="OAF70521.1"/>
    </source>
</evidence>
<gene>
    <name evidence="1" type="ORF">A3Q56_01734</name>
</gene>
<dbReference type="InterPro" id="IPR049152">
    <property type="entry name" value="EFR3-like_ARM"/>
</dbReference>
<evidence type="ECO:0000313" key="2">
    <source>
        <dbReference type="Proteomes" id="UP000078046"/>
    </source>
</evidence>
<proteinExistence type="predicted"/>
<dbReference type="GO" id="GO:0005886">
    <property type="term" value="C:plasma membrane"/>
    <property type="evidence" value="ECO:0007669"/>
    <property type="project" value="TreeGrafter"/>
</dbReference>